<dbReference type="Pfam" id="PF00028">
    <property type="entry name" value="Cadherin"/>
    <property type="match status" value="1"/>
</dbReference>
<comment type="caution">
    <text evidence="3">The sequence shown here is derived from an EMBL/GenBank/DDBJ whole genome shotgun (WGS) entry which is preliminary data.</text>
</comment>
<dbReference type="SMART" id="SM00112">
    <property type="entry name" value="CA"/>
    <property type="match status" value="1"/>
</dbReference>
<reference evidence="3 4" key="1">
    <citation type="submission" date="2019-06" db="EMBL/GenBank/DDBJ databases">
        <title>Spirosoma utsteinense sp. nov. isolated from Antarctic ice-free soils.</title>
        <authorList>
            <person name="Tahon G."/>
        </authorList>
    </citation>
    <scope>NUCLEOTIDE SEQUENCE [LARGE SCALE GENOMIC DNA]</scope>
    <source>
        <strain evidence="3 4">LMG 31447</strain>
    </source>
</reference>
<proteinExistence type="predicted"/>
<dbReference type="Pfam" id="PF19078">
    <property type="entry name" value="Big_12"/>
    <property type="match status" value="1"/>
</dbReference>
<feature type="domain" description="Cadherin" evidence="2">
    <location>
        <begin position="225"/>
        <end position="326"/>
    </location>
</feature>
<dbReference type="InterPro" id="IPR006644">
    <property type="entry name" value="Cadg"/>
</dbReference>
<dbReference type="InterPro" id="IPR022409">
    <property type="entry name" value="PKD/Chitinase_dom"/>
</dbReference>
<dbReference type="CDD" id="cd11304">
    <property type="entry name" value="Cadherin_repeat"/>
    <property type="match status" value="1"/>
</dbReference>
<dbReference type="SUPFAM" id="SSF49313">
    <property type="entry name" value="Cadherin-like"/>
    <property type="match status" value="3"/>
</dbReference>
<evidence type="ECO:0000259" key="2">
    <source>
        <dbReference type="PROSITE" id="PS50268"/>
    </source>
</evidence>
<gene>
    <name evidence="3" type="ORF">FH603_5799</name>
</gene>
<protein>
    <recommendedName>
        <fullName evidence="2">Cadherin domain-containing protein</fullName>
    </recommendedName>
</protein>
<organism evidence="3 4">
    <name type="scientific">Spirosoma utsteinense</name>
    <dbReference type="NCBI Taxonomy" id="2585773"/>
    <lineage>
        <taxon>Bacteria</taxon>
        <taxon>Pseudomonadati</taxon>
        <taxon>Bacteroidota</taxon>
        <taxon>Cytophagia</taxon>
        <taxon>Cytophagales</taxon>
        <taxon>Cytophagaceae</taxon>
        <taxon>Spirosoma</taxon>
    </lineage>
</organism>
<evidence type="ECO:0000313" key="3">
    <source>
        <dbReference type="EMBL" id="MBC3795264.1"/>
    </source>
</evidence>
<accession>A0ABR6WFG5</accession>
<dbReference type="InterPro" id="IPR013783">
    <property type="entry name" value="Ig-like_fold"/>
</dbReference>
<dbReference type="InterPro" id="IPR014755">
    <property type="entry name" value="Cu-Rt/internalin_Ig-like"/>
</dbReference>
<dbReference type="RefSeq" id="WP_186742510.1">
    <property type="nucleotide sequence ID" value="NZ_VFIA01000102.1"/>
</dbReference>
<dbReference type="Gene3D" id="2.60.40.60">
    <property type="entry name" value="Cadherins"/>
    <property type="match status" value="1"/>
</dbReference>
<name>A0ABR6WFG5_9BACT</name>
<evidence type="ECO:0000256" key="1">
    <source>
        <dbReference type="ARBA" id="ARBA00022729"/>
    </source>
</evidence>
<dbReference type="InterPro" id="IPR015919">
    <property type="entry name" value="Cadherin-like_sf"/>
</dbReference>
<dbReference type="InterPro" id="IPR025667">
    <property type="entry name" value="SprB_repeat"/>
</dbReference>
<dbReference type="SMART" id="SM00089">
    <property type="entry name" value="PKD"/>
    <property type="match status" value="4"/>
</dbReference>
<dbReference type="PROSITE" id="PS50268">
    <property type="entry name" value="CADHERIN_2"/>
    <property type="match status" value="1"/>
</dbReference>
<dbReference type="PANTHER" id="PTHR34677">
    <property type="match status" value="1"/>
</dbReference>
<dbReference type="InterPro" id="IPR002126">
    <property type="entry name" value="Cadherin-like_dom"/>
</dbReference>
<dbReference type="Pfam" id="PF05345">
    <property type="entry name" value="He_PIG"/>
    <property type="match status" value="2"/>
</dbReference>
<feature type="non-terminal residue" evidence="3">
    <location>
        <position position="1"/>
    </location>
</feature>
<dbReference type="InterPro" id="IPR043504">
    <property type="entry name" value="Peptidase_S1_PA_chymotrypsin"/>
</dbReference>
<dbReference type="Gene3D" id="2.60.40.1220">
    <property type="match status" value="1"/>
</dbReference>
<dbReference type="Pfam" id="PF19077">
    <property type="entry name" value="Big_13"/>
    <property type="match status" value="1"/>
</dbReference>
<keyword evidence="4" id="KW-1185">Reference proteome</keyword>
<keyword evidence="1" id="KW-0732">Signal</keyword>
<dbReference type="InterPro" id="IPR044016">
    <property type="entry name" value="Big_13"/>
</dbReference>
<dbReference type="Gene3D" id="2.60.40.10">
    <property type="entry name" value="Immunoglobulins"/>
    <property type="match status" value="3"/>
</dbReference>
<dbReference type="SMART" id="SM00736">
    <property type="entry name" value="CADG"/>
    <property type="match status" value="2"/>
</dbReference>
<dbReference type="Proteomes" id="UP000700732">
    <property type="component" value="Unassembled WGS sequence"/>
</dbReference>
<dbReference type="EMBL" id="VFIA01000102">
    <property type="protein sequence ID" value="MBC3795264.1"/>
    <property type="molecule type" value="Genomic_DNA"/>
</dbReference>
<dbReference type="Pfam" id="PF13573">
    <property type="entry name" value="SprB"/>
    <property type="match status" value="1"/>
</dbReference>
<dbReference type="InterPro" id="IPR044048">
    <property type="entry name" value="Big_12"/>
</dbReference>
<sequence length="1334" mass="134031">PANVAQDAAGNGNTAAASQFTITYAQPLTAAPVVIAPANGSLLSNGTPSYAGTAPANSTITVYVDGTPIGTTTASNGSWNLTQPVNLAEGSHTVNATARLSGQVVSPTGNTNTFTIDATPPTVTLTGPAATSVAQISLTVTFSEAVTGFSLGDVSVTNGTLNSLSGSGTTFTLTLTATASGPLTVSVLANTVQDLAGNGNLAASPFTIQYTPNNAPTAIALSGTTVAENQPGGTVVGSLSSTDADVPAQTFTYALVNGSGDADNGAFSLQDNTLRTAVSFDFETKASYTIRVRTTDSGTPAQSYETSFTIAVSNRNELTVNRASQTNVSCNGGSNGTATVTVSGETGPYTYDWSPGTPTGDGTATIQGVAAGTYSVLVTAANGFTATTSALITQPAPVVVTISPASTAVCGGTVQLTANTAATSPSFVWTGTTPTTGASVEVTSTGVYSVTLTDSQGCQATATTSVTVNAVPSPTLVSSGELSCTTPTVTLTAGGGTRYAFSGGANPIGGSTGNTATVTSPGLYSVTVSSAEGCTSTTSVMVSQNVSQPSVSLNPTSGVLTCTNPTLTLRATSPVSDLRWSTGATGTSIPVSVAGTYSVTATGTNGCQSTASASITSDQALPIVQITPSSATLTCANPSATLAVTGGGSIVWSTGSTQPQIIVSTAGVYSVSVTAANGCQGTTQASIEADFTLAAPPLTASSLSTSGEPISVTATGCAGTLSWLSQGGTGSAVGSIYTFTQPGNYTLSATCTVGTCTSPAAPSLALQIRPGGFAITGVSPVSCQLLDAGRGQYEVRFTPQYAGVSGTIRFAVVNELASTTAPGPYALRLYSDNPMITLVATQSGSPEARFVYHWLAACSVGTPPNRPPVARTIPDQTLPQGQAFSLELTDYITDPDGQPLTFSASGLPADLSLNGSRISGTAATTGVSTIAVTALDPAGLQVTATYRLTVTPVISTPAGFTIVGVTTVSCQTLSVGQREIRFLPQYGGLNGQPITFQVANELTPTTQAGPYTLRLYTDNPIISLQAAQSGSAAPATFRYNWLAGCGAGTTPPPSNGAPVVSSGVSNQTAMVGQGYTLFIPGGTFTDPDGDALTLSATGLPAGLTFSGSTLTGTPATTGVSTVTLTARDPAGLSASLTFILTVLPATSIPPSTDFAITGVNTVQCEVISAGQRRVSFTPQYGGVSGTPISFSVVNELSLTTAPGPYTLSLYTDNPIITLKAQQGSSLASYSYDWLAACNARGRQGVSEMERSLSVRVLGNPVTGDVVRVEVQGAKGQPLQLTLINLQGQVVSERVVERAGLVETQSLSLSAQPAGLLLLRVSTPSQSQILKVLNR</sequence>
<dbReference type="Gene3D" id="2.40.10.10">
    <property type="entry name" value="Trypsin-like serine proteases"/>
    <property type="match status" value="1"/>
</dbReference>
<evidence type="ECO:0000313" key="4">
    <source>
        <dbReference type="Proteomes" id="UP000700732"/>
    </source>
</evidence>
<dbReference type="PANTHER" id="PTHR34677:SF3">
    <property type="entry name" value="BACTERIAL IG-LIKE DOMAIN-CONTAINING PROTEIN"/>
    <property type="match status" value="1"/>
</dbReference>